<evidence type="ECO:0000313" key="11">
    <source>
        <dbReference type="EMBL" id="UXZ04963.1"/>
    </source>
</evidence>
<keyword evidence="12" id="KW-1185">Reference proteome</keyword>
<gene>
    <name evidence="11" type="primary">pgeF</name>
    <name evidence="11" type="ORF">LU297_00460</name>
</gene>
<evidence type="ECO:0000256" key="9">
    <source>
        <dbReference type="ARBA" id="ARBA00049893"/>
    </source>
</evidence>
<evidence type="ECO:0000256" key="4">
    <source>
        <dbReference type="ARBA" id="ARBA00022723"/>
    </source>
</evidence>
<evidence type="ECO:0000256" key="1">
    <source>
        <dbReference type="ARBA" id="ARBA00000553"/>
    </source>
</evidence>
<dbReference type="SUPFAM" id="SSF64438">
    <property type="entry name" value="CNF1/YfiH-like putative cysteine hydrolases"/>
    <property type="match status" value="1"/>
</dbReference>
<keyword evidence="3" id="KW-0808">Transferase</keyword>
<dbReference type="CDD" id="cd16833">
    <property type="entry name" value="YfiH"/>
    <property type="match status" value="1"/>
</dbReference>
<reference evidence="11" key="1">
    <citation type="submission" date="2021-12" db="EMBL/GenBank/DDBJ databases">
        <title>taxonomy of Moraxella sp. ZY201224.</title>
        <authorList>
            <person name="Li F."/>
        </authorList>
    </citation>
    <scope>NUCLEOTIDE SEQUENCE</scope>
    <source>
        <strain evidence="11">ZY201224</strain>
    </source>
</reference>
<evidence type="ECO:0000256" key="8">
    <source>
        <dbReference type="ARBA" id="ARBA00048968"/>
    </source>
</evidence>
<evidence type="ECO:0000256" key="5">
    <source>
        <dbReference type="ARBA" id="ARBA00022801"/>
    </source>
</evidence>
<keyword evidence="5" id="KW-0378">Hydrolase</keyword>
<evidence type="ECO:0000256" key="6">
    <source>
        <dbReference type="ARBA" id="ARBA00022833"/>
    </source>
</evidence>
<evidence type="ECO:0000256" key="7">
    <source>
        <dbReference type="ARBA" id="ARBA00047989"/>
    </source>
</evidence>
<dbReference type="RefSeq" id="WP_263076464.1">
    <property type="nucleotide sequence ID" value="NZ_CP089977.1"/>
</dbReference>
<proteinExistence type="inferred from homology"/>
<organism evidence="11 12">
    <name type="scientific">Moraxella nasicaprae</name>
    <dbReference type="NCBI Taxonomy" id="2904122"/>
    <lineage>
        <taxon>Bacteria</taxon>
        <taxon>Pseudomonadati</taxon>
        <taxon>Pseudomonadota</taxon>
        <taxon>Gammaproteobacteria</taxon>
        <taxon>Moraxellales</taxon>
        <taxon>Moraxellaceae</taxon>
        <taxon>Moraxella</taxon>
    </lineage>
</organism>
<protein>
    <recommendedName>
        <fullName evidence="10">Purine nucleoside phosphorylase</fullName>
    </recommendedName>
</protein>
<name>A0ABY6F4E2_9GAMM</name>
<evidence type="ECO:0000256" key="2">
    <source>
        <dbReference type="ARBA" id="ARBA00007353"/>
    </source>
</evidence>
<dbReference type="EMBL" id="CP089977">
    <property type="protein sequence ID" value="UXZ04963.1"/>
    <property type="molecule type" value="Genomic_DNA"/>
</dbReference>
<comment type="similarity">
    <text evidence="2 10">Belongs to the purine nucleoside phosphorylase YfiH/LACC1 family.</text>
</comment>
<comment type="catalytic activity">
    <reaction evidence="7">
        <text>adenosine + H2O + H(+) = inosine + NH4(+)</text>
        <dbReference type="Rhea" id="RHEA:24408"/>
        <dbReference type="ChEBI" id="CHEBI:15377"/>
        <dbReference type="ChEBI" id="CHEBI:15378"/>
        <dbReference type="ChEBI" id="CHEBI:16335"/>
        <dbReference type="ChEBI" id="CHEBI:17596"/>
        <dbReference type="ChEBI" id="CHEBI:28938"/>
        <dbReference type="EC" id="3.5.4.4"/>
    </reaction>
    <physiologicalReaction direction="left-to-right" evidence="7">
        <dbReference type="Rhea" id="RHEA:24409"/>
    </physiologicalReaction>
</comment>
<evidence type="ECO:0000256" key="10">
    <source>
        <dbReference type="RuleBase" id="RU361274"/>
    </source>
</evidence>
<sequence length="274" mass="29441">MNNIHDNQSNAPMQILYQDDAILVVQTHAGAFDKTNLDDLYGAFNLGLHVNDNPQQVLANRAKLLSAIQAITPANAIYWLNQVHGDVVHDVDDATLGLVADAADALMTNRSGVGLSIMTADCVPIAMFDRQGGGIACIHAGWQGLTNGIIAKTVQRLHTNRSDLSAVIGACISQAAYEIDRALADKICQTVVSSSLVAMDYHSLFDTIIMPSGDDKVHIDLTTLTKLQLAHQGVNIVDTPILCSYQTASLYSYRAQTHAGKSATGRMAMVIIKK</sequence>
<dbReference type="PANTHER" id="PTHR30616">
    <property type="entry name" value="UNCHARACTERIZED PROTEIN YFIH"/>
    <property type="match status" value="1"/>
</dbReference>
<evidence type="ECO:0000256" key="3">
    <source>
        <dbReference type="ARBA" id="ARBA00022679"/>
    </source>
</evidence>
<keyword evidence="6" id="KW-0862">Zinc</keyword>
<comment type="catalytic activity">
    <reaction evidence="1">
        <text>inosine + phosphate = alpha-D-ribose 1-phosphate + hypoxanthine</text>
        <dbReference type="Rhea" id="RHEA:27646"/>
        <dbReference type="ChEBI" id="CHEBI:17368"/>
        <dbReference type="ChEBI" id="CHEBI:17596"/>
        <dbReference type="ChEBI" id="CHEBI:43474"/>
        <dbReference type="ChEBI" id="CHEBI:57720"/>
        <dbReference type="EC" id="2.4.2.1"/>
    </reaction>
    <physiologicalReaction direction="left-to-right" evidence="1">
        <dbReference type="Rhea" id="RHEA:27647"/>
    </physiologicalReaction>
</comment>
<dbReference type="Proteomes" id="UP001063782">
    <property type="component" value="Chromosome"/>
</dbReference>
<dbReference type="InterPro" id="IPR003730">
    <property type="entry name" value="Cu_polyphenol_OxRdtase"/>
</dbReference>
<dbReference type="NCBIfam" id="TIGR00726">
    <property type="entry name" value="peptidoglycan editing factor PgeF"/>
    <property type="match status" value="1"/>
</dbReference>
<dbReference type="Pfam" id="PF02578">
    <property type="entry name" value="Cu-oxidase_4"/>
    <property type="match status" value="1"/>
</dbReference>
<dbReference type="InterPro" id="IPR011324">
    <property type="entry name" value="Cytotoxic_necrot_fac-like_cat"/>
</dbReference>
<comment type="catalytic activity">
    <reaction evidence="9">
        <text>S-methyl-5'-thioadenosine + phosphate = 5-(methylsulfanyl)-alpha-D-ribose 1-phosphate + adenine</text>
        <dbReference type="Rhea" id="RHEA:11852"/>
        <dbReference type="ChEBI" id="CHEBI:16708"/>
        <dbReference type="ChEBI" id="CHEBI:17509"/>
        <dbReference type="ChEBI" id="CHEBI:43474"/>
        <dbReference type="ChEBI" id="CHEBI:58533"/>
        <dbReference type="EC" id="2.4.2.28"/>
    </reaction>
    <physiologicalReaction direction="left-to-right" evidence="9">
        <dbReference type="Rhea" id="RHEA:11853"/>
    </physiologicalReaction>
</comment>
<accession>A0ABY6F4E2</accession>
<evidence type="ECO:0000313" key="12">
    <source>
        <dbReference type="Proteomes" id="UP001063782"/>
    </source>
</evidence>
<dbReference type="InterPro" id="IPR038371">
    <property type="entry name" value="Cu_polyphenol_OxRdtase_sf"/>
</dbReference>
<dbReference type="Gene3D" id="3.60.140.10">
    <property type="entry name" value="CNF1/YfiH-like putative cysteine hydrolases"/>
    <property type="match status" value="1"/>
</dbReference>
<dbReference type="PANTHER" id="PTHR30616:SF2">
    <property type="entry name" value="PURINE NUCLEOSIDE PHOSPHORYLASE LACC1"/>
    <property type="match status" value="1"/>
</dbReference>
<comment type="catalytic activity">
    <reaction evidence="8">
        <text>adenosine + phosphate = alpha-D-ribose 1-phosphate + adenine</text>
        <dbReference type="Rhea" id="RHEA:27642"/>
        <dbReference type="ChEBI" id="CHEBI:16335"/>
        <dbReference type="ChEBI" id="CHEBI:16708"/>
        <dbReference type="ChEBI" id="CHEBI:43474"/>
        <dbReference type="ChEBI" id="CHEBI:57720"/>
        <dbReference type="EC" id="2.4.2.1"/>
    </reaction>
    <physiologicalReaction direction="left-to-right" evidence="8">
        <dbReference type="Rhea" id="RHEA:27643"/>
    </physiologicalReaction>
</comment>
<keyword evidence="4" id="KW-0479">Metal-binding</keyword>